<feature type="compositionally biased region" description="Polar residues" evidence="1">
    <location>
        <begin position="1"/>
        <end position="24"/>
    </location>
</feature>
<gene>
    <name evidence="3" type="ORF">JG687_00019312</name>
    <name evidence="2" type="ORF">PC117_g10858</name>
</gene>
<proteinExistence type="predicted"/>
<sequence length="92" mass="9969">MDTYLTNDDQEDSNTVSEVSTPAKPSQAPPVVKMATALQTGMEAIAASLSTLASNEDAIRSIAQTLQRQHAESQQLLTMQLAILQQLLNQKQ</sequence>
<accession>A0A8T1TMG0</accession>
<dbReference type="OrthoDB" id="123396at2759"/>
<dbReference type="EMBL" id="JAENGZ010003193">
    <property type="protein sequence ID" value="KAG6942010.1"/>
    <property type="molecule type" value="Genomic_DNA"/>
</dbReference>
<evidence type="ECO:0000256" key="1">
    <source>
        <dbReference type="SAM" id="MobiDB-lite"/>
    </source>
</evidence>
<feature type="region of interest" description="Disordered" evidence="1">
    <location>
        <begin position="1"/>
        <end position="30"/>
    </location>
</feature>
<evidence type="ECO:0000313" key="2">
    <source>
        <dbReference type="EMBL" id="KAG2939684.1"/>
    </source>
</evidence>
<evidence type="ECO:0000313" key="4">
    <source>
        <dbReference type="Proteomes" id="UP000688947"/>
    </source>
</evidence>
<evidence type="ECO:0000313" key="3">
    <source>
        <dbReference type="EMBL" id="KAG6942010.1"/>
    </source>
</evidence>
<reference evidence="2" key="1">
    <citation type="submission" date="2018-10" db="EMBL/GenBank/DDBJ databases">
        <title>Effector identification in a new, highly contiguous assembly of the strawberry crown rot pathogen Phytophthora cactorum.</title>
        <authorList>
            <person name="Armitage A.D."/>
            <person name="Nellist C.F."/>
            <person name="Bates H."/>
            <person name="Vickerstaff R.J."/>
            <person name="Harrison R.J."/>
        </authorList>
    </citation>
    <scope>NUCLEOTIDE SEQUENCE</scope>
    <source>
        <strain evidence="2">4040</strain>
    </source>
</reference>
<dbReference type="Proteomes" id="UP000688947">
    <property type="component" value="Unassembled WGS sequence"/>
</dbReference>
<name>A0A8T1TMG0_9STRA</name>
<comment type="caution">
    <text evidence="3">The sequence shown here is derived from an EMBL/GenBank/DDBJ whole genome shotgun (WGS) entry which is preliminary data.</text>
</comment>
<protein>
    <submittedName>
        <fullName evidence="3">Uncharacterized protein</fullName>
    </submittedName>
</protein>
<dbReference type="EMBL" id="RCMK01000270">
    <property type="protein sequence ID" value="KAG2939684.1"/>
    <property type="molecule type" value="Genomic_DNA"/>
</dbReference>
<dbReference type="AlphaFoldDB" id="A0A8T1TMG0"/>
<dbReference type="Proteomes" id="UP000736787">
    <property type="component" value="Unassembled WGS sequence"/>
</dbReference>
<reference evidence="3" key="2">
    <citation type="submission" date="2021-01" db="EMBL/GenBank/DDBJ databases">
        <title>Phytophthora aleatoria, a newly-described species from Pinus radiata is distinct from Phytophthora cactorum isolates based on comparative genomics.</title>
        <authorList>
            <person name="Mcdougal R."/>
            <person name="Panda P."/>
            <person name="Williams N."/>
            <person name="Studholme D.J."/>
        </authorList>
    </citation>
    <scope>NUCLEOTIDE SEQUENCE</scope>
    <source>
        <strain evidence="3">NZFS 3830</strain>
    </source>
</reference>
<organism evidence="3 4">
    <name type="scientific">Phytophthora cactorum</name>
    <dbReference type="NCBI Taxonomy" id="29920"/>
    <lineage>
        <taxon>Eukaryota</taxon>
        <taxon>Sar</taxon>
        <taxon>Stramenopiles</taxon>
        <taxon>Oomycota</taxon>
        <taxon>Peronosporomycetes</taxon>
        <taxon>Peronosporales</taxon>
        <taxon>Peronosporaceae</taxon>
        <taxon>Phytophthora</taxon>
    </lineage>
</organism>